<keyword evidence="2" id="KW-1185">Reference proteome</keyword>
<dbReference type="STRING" id="144512.A0A0V0TN90"/>
<protein>
    <submittedName>
        <fullName evidence="1">Uncharacterized protein</fullName>
    </submittedName>
</protein>
<proteinExistence type="predicted"/>
<comment type="caution">
    <text evidence="1">The sequence shown here is derived from an EMBL/GenBank/DDBJ whole genome shotgun (WGS) entry which is preliminary data.</text>
</comment>
<reference evidence="1 2" key="1">
    <citation type="submission" date="2015-01" db="EMBL/GenBank/DDBJ databases">
        <title>Evolution of Trichinella species and genotypes.</title>
        <authorList>
            <person name="Korhonen P.K."/>
            <person name="Edoardo P."/>
            <person name="Giuseppe L.R."/>
            <person name="Gasser R.B."/>
        </authorList>
    </citation>
    <scope>NUCLEOTIDE SEQUENCE [LARGE SCALE GENOMIC DNA]</scope>
    <source>
        <strain evidence="1">ISS417</strain>
    </source>
</reference>
<dbReference type="EMBL" id="JYDJ01000200">
    <property type="protein sequence ID" value="KRX40434.1"/>
    <property type="molecule type" value="Genomic_DNA"/>
</dbReference>
<evidence type="ECO:0000313" key="1">
    <source>
        <dbReference type="EMBL" id="KRX40434.1"/>
    </source>
</evidence>
<dbReference type="OrthoDB" id="5869703at2759"/>
<organism evidence="1 2">
    <name type="scientific">Trichinella murrelli</name>
    <dbReference type="NCBI Taxonomy" id="144512"/>
    <lineage>
        <taxon>Eukaryota</taxon>
        <taxon>Metazoa</taxon>
        <taxon>Ecdysozoa</taxon>
        <taxon>Nematoda</taxon>
        <taxon>Enoplea</taxon>
        <taxon>Dorylaimia</taxon>
        <taxon>Trichinellida</taxon>
        <taxon>Trichinellidae</taxon>
        <taxon>Trichinella</taxon>
    </lineage>
</organism>
<name>A0A0V0TN90_9BILA</name>
<sequence>MKTLKILPRETILLDLFTRYKNDADFGSKIIIPLASVPIDGLEQVVDNLAGHLPDKLQPLLDWFEDSYVGRQNRRDVAVEDNRINNYAEAAYRRLKAELGMAHATIWKLIESLRKVQHARHSLL</sequence>
<evidence type="ECO:0000313" key="2">
    <source>
        <dbReference type="Proteomes" id="UP000055048"/>
    </source>
</evidence>
<dbReference type="Proteomes" id="UP000055048">
    <property type="component" value="Unassembled WGS sequence"/>
</dbReference>
<accession>A0A0V0TN90</accession>
<gene>
    <name evidence="1" type="ORF">T05_5191</name>
</gene>
<dbReference type="AlphaFoldDB" id="A0A0V0TN90"/>